<accession>A0AAJ6YWH0</accession>
<reference evidence="5" key="1">
    <citation type="submission" date="2025-08" db="UniProtKB">
        <authorList>
            <consortium name="RefSeq"/>
        </authorList>
    </citation>
    <scope>IDENTIFICATION</scope>
</reference>
<evidence type="ECO:0000256" key="1">
    <source>
        <dbReference type="ARBA" id="ARBA00008942"/>
    </source>
</evidence>
<dbReference type="GeneID" id="105368336"/>
<keyword evidence="4" id="KW-1185">Reference proteome</keyword>
<dbReference type="GO" id="GO:0031083">
    <property type="term" value="C:BLOC-1 complex"/>
    <property type="evidence" value="ECO:0007669"/>
    <property type="project" value="TreeGrafter"/>
</dbReference>
<dbReference type="PANTHER" id="PTHR31974:SF2">
    <property type="entry name" value="BIOGENESIS OF LYSOSOME-RELATED ORGANELLES COMPLEX 1 SUBUNIT 3"/>
    <property type="match status" value="1"/>
</dbReference>
<feature type="region of interest" description="Disordered" evidence="3">
    <location>
        <begin position="41"/>
        <end position="61"/>
    </location>
</feature>
<dbReference type="Proteomes" id="UP000695007">
    <property type="component" value="Unplaced"/>
</dbReference>
<protein>
    <recommendedName>
        <fullName evidence="2">Biogenesis of lysosome-related organelles complex 1 subunit 3</fullName>
    </recommendedName>
</protein>
<dbReference type="KEGG" id="csol:105368336"/>
<proteinExistence type="inferred from homology"/>
<dbReference type="RefSeq" id="XP_011505639.1">
    <property type="nucleotide sequence ID" value="XM_011507337.1"/>
</dbReference>
<dbReference type="CTD" id="5740347"/>
<gene>
    <name evidence="5" type="primary">LOC105368336</name>
</gene>
<sequence length="168" mass="18839">MESKAVIVSGEASESDEESINVKMGIPFPLLLASTSCGTMIQGEAGESDDENNGESNANYADTTTCSYKDVKAHRSERSSVKYNSLLHKKLRDCNKSLDRNIREFFDNNISNGMAQLVDTNKQLLKSQFILQDTVSKFLVASTQFEDTLNTLENIVEEDFFRINFCKK</sequence>
<dbReference type="InterPro" id="IPR017245">
    <property type="entry name" value="BLOC-1_complex_su-3"/>
</dbReference>
<comment type="similarity">
    <text evidence="1">Belongs to the BLOC1S3 family.</text>
</comment>
<evidence type="ECO:0000313" key="5">
    <source>
        <dbReference type="RefSeq" id="XP_011505639.1"/>
    </source>
</evidence>
<dbReference type="PANTHER" id="PTHR31974">
    <property type="entry name" value="BIOGENESIS OF LYSOSOME-RELATED ORGANELLES COMPLEX 1 SUBUNIT 3"/>
    <property type="match status" value="1"/>
</dbReference>
<evidence type="ECO:0000256" key="2">
    <source>
        <dbReference type="ARBA" id="ARBA00019581"/>
    </source>
</evidence>
<dbReference type="Pfam" id="PF15753">
    <property type="entry name" value="BLOC1S3"/>
    <property type="match status" value="1"/>
</dbReference>
<evidence type="ECO:0000313" key="4">
    <source>
        <dbReference type="Proteomes" id="UP000695007"/>
    </source>
</evidence>
<dbReference type="AlphaFoldDB" id="A0AAJ6YWH0"/>
<name>A0AAJ6YWH0_9HYME</name>
<evidence type="ECO:0000256" key="3">
    <source>
        <dbReference type="SAM" id="MobiDB-lite"/>
    </source>
</evidence>
<organism evidence="4 5">
    <name type="scientific">Ceratosolen solmsi marchali</name>
    <dbReference type="NCBI Taxonomy" id="326594"/>
    <lineage>
        <taxon>Eukaryota</taxon>
        <taxon>Metazoa</taxon>
        <taxon>Ecdysozoa</taxon>
        <taxon>Arthropoda</taxon>
        <taxon>Hexapoda</taxon>
        <taxon>Insecta</taxon>
        <taxon>Pterygota</taxon>
        <taxon>Neoptera</taxon>
        <taxon>Endopterygota</taxon>
        <taxon>Hymenoptera</taxon>
        <taxon>Apocrita</taxon>
        <taxon>Proctotrupomorpha</taxon>
        <taxon>Chalcidoidea</taxon>
        <taxon>Agaonidae</taxon>
        <taxon>Agaoninae</taxon>
        <taxon>Ceratosolen</taxon>
    </lineage>
</organism>